<comment type="caution">
    <text evidence="2">The sequence shown here is derived from an EMBL/GenBank/DDBJ whole genome shotgun (WGS) entry which is preliminary data.</text>
</comment>
<evidence type="ECO:0000313" key="2">
    <source>
        <dbReference type="EMBL" id="MBK1838982.1"/>
    </source>
</evidence>
<gene>
    <name evidence="2" type="ORF">JHL17_16320</name>
</gene>
<dbReference type="InterPro" id="IPR029060">
    <property type="entry name" value="PIN-like_dom_sf"/>
</dbReference>
<feature type="domain" description="PIN" evidence="1">
    <location>
        <begin position="4"/>
        <end position="126"/>
    </location>
</feature>
<evidence type="ECO:0000313" key="3">
    <source>
        <dbReference type="Proteomes" id="UP000652760"/>
    </source>
</evidence>
<keyword evidence="3" id="KW-1185">Reference proteome</keyword>
<dbReference type="EMBL" id="JAENHM010000048">
    <property type="protein sequence ID" value="MBK1838982.1"/>
    <property type="molecule type" value="Genomic_DNA"/>
</dbReference>
<dbReference type="Proteomes" id="UP000652760">
    <property type="component" value="Unassembled WGS sequence"/>
</dbReference>
<reference evidence="3" key="1">
    <citation type="submission" date="2021-01" db="EMBL/GenBank/DDBJ databases">
        <title>Genome public.</title>
        <authorList>
            <person name="Liu C."/>
            <person name="Sun Q."/>
        </authorList>
    </citation>
    <scope>NUCLEOTIDE SEQUENCE [LARGE SCALE GENOMIC DNA]</scope>
    <source>
        <strain evidence="3">YIM B02556</strain>
    </source>
</reference>
<accession>A0ABS1F6T9</accession>
<dbReference type="Pfam" id="PF01850">
    <property type="entry name" value="PIN"/>
    <property type="match status" value="1"/>
</dbReference>
<organism evidence="2 3">
    <name type="scientific">Azospirillum endophyticum</name>
    <dbReference type="NCBI Taxonomy" id="2800326"/>
    <lineage>
        <taxon>Bacteria</taxon>
        <taxon>Pseudomonadati</taxon>
        <taxon>Pseudomonadota</taxon>
        <taxon>Alphaproteobacteria</taxon>
        <taxon>Rhodospirillales</taxon>
        <taxon>Azospirillaceae</taxon>
        <taxon>Azospirillum</taxon>
    </lineage>
</organism>
<dbReference type="InterPro" id="IPR002716">
    <property type="entry name" value="PIN_dom"/>
</dbReference>
<evidence type="ECO:0000259" key="1">
    <source>
        <dbReference type="Pfam" id="PF01850"/>
    </source>
</evidence>
<dbReference type="CDD" id="cd18683">
    <property type="entry name" value="PIN_VapC-like"/>
    <property type="match status" value="1"/>
</dbReference>
<proteinExistence type="predicted"/>
<name>A0ABS1F6T9_9PROT</name>
<sequence>MIGLDTNTLVRLIVDDDQEQAARARNAVSLAVADGKRLFVNRIVLAEVVWVMERAYKRPRAEICSILDRLLNTVGLIVEDREVALEALERYRTGPAGFADGLIAVGNRVSGCACTLTFDRKAARLPEFQHPA</sequence>
<protein>
    <submittedName>
        <fullName evidence="2">Type II toxin-antitoxin system VapC family toxin</fullName>
    </submittedName>
</protein>
<dbReference type="RefSeq" id="WP_200194615.1">
    <property type="nucleotide sequence ID" value="NZ_JAENHM010000048.1"/>
</dbReference>
<dbReference type="Gene3D" id="3.40.50.1010">
    <property type="entry name" value="5'-nuclease"/>
    <property type="match status" value="1"/>
</dbReference>
<dbReference type="SUPFAM" id="SSF88723">
    <property type="entry name" value="PIN domain-like"/>
    <property type="match status" value="1"/>
</dbReference>